<proteinExistence type="predicted"/>
<evidence type="ECO:0000313" key="1">
    <source>
        <dbReference type="EMBL" id="MPM83111.1"/>
    </source>
</evidence>
<dbReference type="EMBL" id="VSSQ01031995">
    <property type="protein sequence ID" value="MPM83111.1"/>
    <property type="molecule type" value="Genomic_DNA"/>
</dbReference>
<reference evidence="1" key="1">
    <citation type="submission" date="2019-08" db="EMBL/GenBank/DDBJ databases">
        <authorList>
            <person name="Kucharzyk K."/>
            <person name="Murdoch R.W."/>
            <person name="Higgins S."/>
            <person name="Loffler F."/>
        </authorList>
    </citation>
    <scope>NUCLEOTIDE SEQUENCE</scope>
</reference>
<protein>
    <submittedName>
        <fullName evidence="1">Uncharacterized protein</fullName>
    </submittedName>
</protein>
<sequence>MIEVCYLPVGSTFARNSRIFFFDSKTQINVFRILGPENICHFLLESNNFILQFTNLRSAFTFIRIPEKETMRNIIIIFTVDIGKKAVAFFVTCFLHCFDFILCFSFNQSNDFPFDLLNIINKDFCFFLNGKRLVVVFLHFTRR</sequence>
<comment type="caution">
    <text evidence="1">The sequence shown here is derived from an EMBL/GenBank/DDBJ whole genome shotgun (WGS) entry which is preliminary data.</text>
</comment>
<accession>A0A645D1R9</accession>
<name>A0A645D1R9_9ZZZZ</name>
<organism evidence="1">
    <name type="scientific">bioreactor metagenome</name>
    <dbReference type="NCBI Taxonomy" id="1076179"/>
    <lineage>
        <taxon>unclassified sequences</taxon>
        <taxon>metagenomes</taxon>
        <taxon>ecological metagenomes</taxon>
    </lineage>
</organism>
<dbReference type="AlphaFoldDB" id="A0A645D1R9"/>
<gene>
    <name evidence="1" type="ORF">SDC9_130174</name>
</gene>